<dbReference type="AlphaFoldDB" id="A0AAV1AGI8"/>
<evidence type="ECO:0000256" key="11">
    <source>
        <dbReference type="SAM" id="MobiDB-lite"/>
    </source>
</evidence>
<keyword evidence="3" id="KW-0158">Chromosome</keyword>
<keyword evidence="8" id="KW-0131">Cell cycle</keyword>
<dbReference type="InterPro" id="IPR007128">
    <property type="entry name" value="PMF1/Nnf1"/>
</dbReference>
<reference evidence="12 13" key="1">
    <citation type="submission" date="2023-01" db="EMBL/GenBank/DDBJ databases">
        <authorList>
            <person name="Kreplak J."/>
        </authorList>
    </citation>
    <scope>NUCLEOTIDE SEQUENCE [LARGE SCALE GENOMIC DNA]</scope>
</reference>
<evidence type="ECO:0000256" key="2">
    <source>
        <dbReference type="ARBA" id="ARBA00004629"/>
    </source>
</evidence>
<dbReference type="PANTHER" id="PTHR15459">
    <property type="entry name" value="POLYAMINE-MODULATED FACTOR 1"/>
    <property type="match status" value="1"/>
</dbReference>
<gene>
    <name evidence="12" type="ORF">VFH_IV111720</name>
</gene>
<evidence type="ECO:0000256" key="3">
    <source>
        <dbReference type="ARBA" id="ARBA00022454"/>
    </source>
</evidence>
<accession>A0AAV1AGI8</accession>
<dbReference type="GO" id="GO:0005634">
    <property type="term" value="C:nucleus"/>
    <property type="evidence" value="ECO:0007669"/>
    <property type="project" value="UniProtKB-SubCell"/>
</dbReference>
<keyword evidence="10" id="KW-0175">Coiled coil</keyword>
<evidence type="ECO:0000256" key="4">
    <source>
        <dbReference type="ARBA" id="ARBA00022618"/>
    </source>
</evidence>
<keyword evidence="6" id="KW-0995">Kinetochore</keyword>
<keyword evidence="7" id="KW-0539">Nucleus</keyword>
<dbReference type="PANTHER" id="PTHR15459:SF3">
    <property type="entry name" value="POLYAMINE-MODULATED FACTOR 1"/>
    <property type="match status" value="1"/>
</dbReference>
<dbReference type="Proteomes" id="UP001157006">
    <property type="component" value="Chromosome 4"/>
</dbReference>
<dbReference type="GO" id="GO:0000444">
    <property type="term" value="C:MIS12/MIND type complex"/>
    <property type="evidence" value="ECO:0007669"/>
    <property type="project" value="InterPro"/>
</dbReference>
<dbReference type="EMBL" id="OX451739">
    <property type="protein sequence ID" value="CAI8608991.1"/>
    <property type="molecule type" value="Genomic_DNA"/>
</dbReference>
<evidence type="ECO:0000256" key="7">
    <source>
        <dbReference type="ARBA" id="ARBA00023242"/>
    </source>
</evidence>
<evidence type="ECO:0000256" key="1">
    <source>
        <dbReference type="ARBA" id="ARBA00004123"/>
    </source>
</evidence>
<feature type="coiled-coil region" evidence="10">
    <location>
        <begin position="177"/>
        <end position="204"/>
    </location>
</feature>
<dbReference type="GO" id="GO:0007059">
    <property type="term" value="P:chromosome segregation"/>
    <property type="evidence" value="ECO:0007669"/>
    <property type="project" value="TreeGrafter"/>
</dbReference>
<keyword evidence="13" id="KW-1185">Reference proteome</keyword>
<feature type="region of interest" description="Disordered" evidence="11">
    <location>
        <begin position="1"/>
        <end position="39"/>
    </location>
</feature>
<evidence type="ECO:0000313" key="13">
    <source>
        <dbReference type="Proteomes" id="UP001157006"/>
    </source>
</evidence>
<proteinExistence type="predicted"/>
<organism evidence="12 13">
    <name type="scientific">Vicia faba</name>
    <name type="common">Broad bean</name>
    <name type="synonym">Faba vulgaris</name>
    <dbReference type="NCBI Taxonomy" id="3906"/>
    <lineage>
        <taxon>Eukaryota</taxon>
        <taxon>Viridiplantae</taxon>
        <taxon>Streptophyta</taxon>
        <taxon>Embryophyta</taxon>
        <taxon>Tracheophyta</taxon>
        <taxon>Spermatophyta</taxon>
        <taxon>Magnoliopsida</taxon>
        <taxon>eudicotyledons</taxon>
        <taxon>Gunneridae</taxon>
        <taxon>Pentapetalae</taxon>
        <taxon>rosids</taxon>
        <taxon>fabids</taxon>
        <taxon>Fabales</taxon>
        <taxon>Fabaceae</taxon>
        <taxon>Papilionoideae</taxon>
        <taxon>50 kb inversion clade</taxon>
        <taxon>NPAAA clade</taxon>
        <taxon>Hologalegina</taxon>
        <taxon>IRL clade</taxon>
        <taxon>Fabeae</taxon>
        <taxon>Vicia</taxon>
    </lineage>
</organism>
<protein>
    <submittedName>
        <fullName evidence="12">Uncharacterized protein</fullName>
    </submittedName>
</protein>
<keyword evidence="4" id="KW-0132">Cell division</keyword>
<sequence>MGLKSQSPKTLPLTVASETNLNRTDLNSPEKANGVGYPHPETVRNYRMEESPVPDSNASSTTTTAIGSRFSTLNKSFKVALRSMLTSSSKEEFVKEFPTFTNAEKDYLHRLYLQAMDSFHEAFQEEFEAICLKIKMGAVLDAVEEIVEEQELNPLFSKRSNIVDTVESLSLAKKNEIQHLKCMVQLGEENNERLRNRLQLLKENSQLLSGVSHAIEKFKIMNSNYGANNSVEMHDA</sequence>
<comment type="subcellular location">
    <subcellularLocation>
        <location evidence="2">Chromosome</location>
        <location evidence="2">Centromere</location>
        <location evidence="2">Kinetochore</location>
    </subcellularLocation>
    <subcellularLocation>
        <location evidence="1">Nucleus</location>
    </subcellularLocation>
</comment>
<evidence type="ECO:0000256" key="5">
    <source>
        <dbReference type="ARBA" id="ARBA00022776"/>
    </source>
</evidence>
<dbReference type="GO" id="GO:0051301">
    <property type="term" value="P:cell division"/>
    <property type="evidence" value="ECO:0007669"/>
    <property type="project" value="UniProtKB-KW"/>
</dbReference>
<evidence type="ECO:0000256" key="9">
    <source>
        <dbReference type="ARBA" id="ARBA00023328"/>
    </source>
</evidence>
<evidence type="ECO:0000256" key="6">
    <source>
        <dbReference type="ARBA" id="ARBA00022838"/>
    </source>
</evidence>
<evidence type="ECO:0000313" key="12">
    <source>
        <dbReference type="EMBL" id="CAI8608991.1"/>
    </source>
</evidence>
<keyword evidence="9" id="KW-0137">Centromere</keyword>
<name>A0AAV1AGI8_VICFA</name>
<evidence type="ECO:0000256" key="8">
    <source>
        <dbReference type="ARBA" id="ARBA00023306"/>
    </source>
</evidence>
<keyword evidence="5" id="KW-0498">Mitosis</keyword>
<feature type="compositionally biased region" description="Polar residues" evidence="11">
    <location>
        <begin position="16"/>
        <end position="27"/>
    </location>
</feature>
<evidence type="ECO:0000256" key="10">
    <source>
        <dbReference type="SAM" id="Coils"/>
    </source>
</evidence>